<organism evidence="1 2">
    <name type="scientific">Candidatus Woesebacteria bacterium GW2011_GWD1_38_10</name>
    <dbReference type="NCBI Taxonomy" id="1618592"/>
    <lineage>
        <taxon>Bacteria</taxon>
        <taxon>Candidatus Woeseibacteriota</taxon>
    </lineage>
</organism>
<proteinExistence type="predicted"/>
<dbReference type="EMBL" id="LBTW01000061">
    <property type="protein sequence ID" value="KKQ47042.1"/>
    <property type="molecule type" value="Genomic_DNA"/>
</dbReference>
<reference evidence="1 2" key="1">
    <citation type="journal article" date="2015" name="Nature">
        <title>rRNA introns, odd ribosomes, and small enigmatic genomes across a large radiation of phyla.</title>
        <authorList>
            <person name="Brown C.T."/>
            <person name="Hug L.A."/>
            <person name="Thomas B.C."/>
            <person name="Sharon I."/>
            <person name="Castelle C.J."/>
            <person name="Singh A."/>
            <person name="Wilkins M.J."/>
            <person name="Williams K.H."/>
            <person name="Banfield J.F."/>
        </authorList>
    </citation>
    <scope>NUCLEOTIDE SEQUENCE [LARGE SCALE GENOMIC DNA]</scope>
</reference>
<evidence type="ECO:0000313" key="1">
    <source>
        <dbReference type="EMBL" id="KKQ47042.1"/>
    </source>
</evidence>
<gene>
    <name evidence="1" type="ORF">US67_C0061G0002</name>
</gene>
<dbReference type="Proteomes" id="UP000034366">
    <property type="component" value="Unassembled WGS sequence"/>
</dbReference>
<evidence type="ECO:0000313" key="2">
    <source>
        <dbReference type="Proteomes" id="UP000034366"/>
    </source>
</evidence>
<sequence>MDIKIKPIEIDIDDLKSYCDIAFLVDKDDFLQDVIKARKEWGIIKTFKSLNDWYNELKLNRCGVPATKDIPLPHGEVGLKEIEKRKGLIHMYQDNLQKFIRLTGKFDLLSQSLRKKYMRTPNFDLVIKQAISCGRVEAYQNTYATFEYPEPITSIKNPFNEPRIAIIVTPNTRKEDVIKVFDEQVAQYQDEYFVNHPTAKVLMSDTISNIKRDRKWFWEKKQGKTYLQVAMEDTSRSGIDAEDYAETVRKAIKQYEKRLI</sequence>
<name>A0A0G0HXP0_9BACT</name>
<dbReference type="AlphaFoldDB" id="A0A0G0HXP0"/>
<comment type="caution">
    <text evidence="1">The sequence shown here is derived from an EMBL/GenBank/DDBJ whole genome shotgun (WGS) entry which is preliminary data.</text>
</comment>
<accession>A0A0G0HXP0</accession>
<protein>
    <submittedName>
        <fullName evidence="1">Uncharacterized protein</fullName>
    </submittedName>
</protein>